<evidence type="ECO:0000313" key="4">
    <source>
        <dbReference type="Proteomes" id="UP001487740"/>
    </source>
</evidence>
<feature type="region of interest" description="Disordered" evidence="1">
    <location>
        <begin position="687"/>
        <end position="767"/>
    </location>
</feature>
<feature type="compositionally biased region" description="Polar residues" evidence="1">
    <location>
        <begin position="96"/>
        <end position="108"/>
    </location>
</feature>
<gene>
    <name evidence="3" type="ORF">O3P69_002275</name>
</gene>
<protein>
    <submittedName>
        <fullName evidence="3">Uncharacterized protein</fullName>
    </submittedName>
</protein>
<feature type="compositionally biased region" description="Basic and acidic residues" evidence="1">
    <location>
        <begin position="742"/>
        <end position="754"/>
    </location>
</feature>
<feature type="compositionally biased region" description="Polar residues" evidence="1">
    <location>
        <begin position="755"/>
        <end position="767"/>
    </location>
</feature>
<evidence type="ECO:0000256" key="2">
    <source>
        <dbReference type="SAM" id="SignalP"/>
    </source>
</evidence>
<evidence type="ECO:0000313" key="3">
    <source>
        <dbReference type="EMBL" id="KAK8407609.1"/>
    </source>
</evidence>
<keyword evidence="4" id="KW-1185">Reference proteome</keyword>
<accession>A0AAW0V5J9</accession>
<feature type="compositionally biased region" description="Polar residues" evidence="1">
    <location>
        <begin position="599"/>
        <end position="615"/>
    </location>
</feature>
<dbReference type="EMBL" id="JARAKH010000001">
    <property type="protein sequence ID" value="KAK8407609.1"/>
    <property type="molecule type" value="Genomic_DNA"/>
</dbReference>
<feature type="region of interest" description="Disordered" evidence="1">
    <location>
        <begin position="342"/>
        <end position="375"/>
    </location>
</feature>
<dbReference type="Proteomes" id="UP001487740">
    <property type="component" value="Unassembled WGS sequence"/>
</dbReference>
<evidence type="ECO:0000256" key="1">
    <source>
        <dbReference type="SAM" id="MobiDB-lite"/>
    </source>
</evidence>
<comment type="caution">
    <text evidence="3">The sequence shown here is derived from an EMBL/GenBank/DDBJ whole genome shotgun (WGS) entry which is preliminary data.</text>
</comment>
<feature type="compositionally biased region" description="Basic and acidic residues" evidence="1">
    <location>
        <begin position="619"/>
        <end position="628"/>
    </location>
</feature>
<organism evidence="3 4">
    <name type="scientific">Scylla paramamosain</name>
    <name type="common">Mud crab</name>
    <dbReference type="NCBI Taxonomy" id="85552"/>
    <lineage>
        <taxon>Eukaryota</taxon>
        <taxon>Metazoa</taxon>
        <taxon>Ecdysozoa</taxon>
        <taxon>Arthropoda</taxon>
        <taxon>Crustacea</taxon>
        <taxon>Multicrustacea</taxon>
        <taxon>Malacostraca</taxon>
        <taxon>Eumalacostraca</taxon>
        <taxon>Eucarida</taxon>
        <taxon>Decapoda</taxon>
        <taxon>Pleocyemata</taxon>
        <taxon>Brachyura</taxon>
        <taxon>Eubrachyura</taxon>
        <taxon>Portunoidea</taxon>
        <taxon>Portunidae</taxon>
        <taxon>Portuninae</taxon>
        <taxon>Scylla</taxon>
    </lineage>
</organism>
<feature type="signal peptide" evidence="2">
    <location>
        <begin position="1"/>
        <end position="19"/>
    </location>
</feature>
<feature type="chain" id="PRO_5043362523" evidence="2">
    <location>
        <begin position="20"/>
        <end position="2418"/>
    </location>
</feature>
<keyword evidence="2" id="KW-0732">Signal</keyword>
<reference evidence="3 4" key="1">
    <citation type="submission" date="2023-03" db="EMBL/GenBank/DDBJ databases">
        <title>High-quality genome of Scylla paramamosain provides insights in environmental adaptation.</title>
        <authorList>
            <person name="Zhang L."/>
        </authorList>
    </citation>
    <scope>NUCLEOTIDE SEQUENCE [LARGE SCALE GENOMIC DNA]</scope>
    <source>
        <strain evidence="3">LZ_2023a</strain>
        <tissue evidence="3">Muscle</tissue>
    </source>
</reference>
<name>A0AAW0V5J9_SCYPA</name>
<feature type="region of interest" description="Disordered" evidence="1">
    <location>
        <begin position="2094"/>
        <end position="2118"/>
    </location>
</feature>
<feature type="compositionally biased region" description="Polar residues" evidence="1">
    <location>
        <begin position="725"/>
        <end position="740"/>
    </location>
</feature>
<proteinExistence type="predicted"/>
<sequence length="2418" mass="269229">MLIIILCHLYCIFQSIGQACKYCTHGKMRPIHFSWDQAVILCDNKKCKSILCASPSDCIIKKDLLHCAQKPFSAFDPPNLLSDGSGGSSSGIYSEARSSLPSPAQSRKSVTDEEVELLLSPSYSPLNFKNHLDILSKSSDLDSHTQIAPEKSSDHSGCSRYDGFFELLGNLDLELPTQPPNTEPHTESSVETGLDFVTAELERWMRDFEFPSDGTKKSSIISDDCQQAPDELSRAASSDSCYQFPDEVVSAESLTKELQGPCIPSHRSAFSLVDVSHEESASFNNDEQNSSHGSLSFRSLSTERNETSELIQKCESFCLSVPFVKEFVKENMSSFPTRFMSPTASAVSEDSGYNDEDGKSSSNLESAAGEENQKLSPKTLIYSSMKNVDDAMKCVSIKQSQQINFEKLIHNSLDWPGMSDIHTLTVLPAMVTTENDFTNRPRESLSVSSITQTTSSGEICVTEQDERERINFSTEQFDGGLQIPIESCEDREHVSVFSENHNYALADENHSVSISDDHERVLLENHDHTLDVNHGVRISEDHEHDALFSETHNHVLADESHAVSISESFDVSLISQSADCIVSEGSSHSTFFEPKNVSEDNANSANGLDTSNETPFISEEDKNKEKKQSKIKNFKNLCDLSVRKCVPLDNDGTVPNPNESRISDIEKNVKRRKCKISGYNYSEGGRQNLALKKGHLKKSRNREQPKRSGMACKVLPHLSKHRISSLRNQPSTSSGETLSAKNDAEELHESDNKRNLTAQNPGWQIPQGRTSRLCRRMTNLSPRKLLVGQMNRDPWSVTDLYLEEVAIEIIVQDKQEASHSDQAAKCDVQLQDLLSLFGKKQNESEISHLSTSETTLALPSEVSGEILEKNNRELPLKGRSKISYESEGKKIEDHENPTINGEQIAQHFFVTKDSRQKEHVDTHNIEQKDIATNILYKQAKGQNSSQCDIDKSHLTDMALENSQSFQKVDSNFENLSVQRDWYSEANVENSLTVEIDSNSFFSEEVGLLEQQLISNTHESMHTLSSEDGNEQVIAHSLETPFSVKQLGSSISESVHTSSLEKDNNKQIVFGGQETSVIVKQSFDKTQSETNHDSLKTESSELNMENCVIERTPSLPSNIDKKSVFELTDRHYTDGYTSDLNIQKTCEYTNPRFEKVFEEEKTLIKKLNSCTPGIISHGQFDNMDTCSSDMYPSISPEASSHYFFNNQKFGPVRSWIGDSDDLSLTGNEFRFKERMIRNNIHSKSFLDLKSEFSSSKYFQSLVEDMEVDESFLQCPVDEHPSETFFEHFKSPLFFGETASNSTVHIEVPEAVEPDFIYRDWSESSSTSKSFFQIYDQHLAGSVTSAAYTQVSHVPLPSNMALVPITSVPSNDPSSKVLSVIRKQDLGKKTIIPNNPKVTHILALPNVNVPIDGPEPSSSIFRLPSENLIPETSMAGSSGDVNVRGKKPESIKCVSEREIDTSKKLINQKQDFALECAATASSGNGTDQENCSNTEQVKFDKNSKKSGALSDCSPQDILGKESRLDVLKIKSKSMSSIPSSKEISLSPSEPLSLMQTSTSHCSAGIQNCKTCFCNLGNMENKAESTMACKEQIECQQDSLSDLGPSDLDVNSDRMPIISFDPDDEIHITIPENILEHRCNPQEKNESCTLKNDMSEKYLVDVPVDQCSINEDIISAFHFDEIEKAELSFTKAYNLGLKRKTDDEYESQKKFKLLDTTTEVRVSEYIPQNENQSPASSNSQHSLHMCGILDNSVPHDKYCCSSLHQDFEDLPDHTADKKNTQQAGKTYAGSRKLCKNNEKSKDAAVYDILKSCIAKDSTDNDYSVCSNAKETTTHKVYDQTVFDDDAKFGSVKASPQYDSHSCLRVETEGDNLSFFQLDSFDSDFLGSFLSPTESNLSVPKSSKEEEDSEHFTLLKSYASLEAEKQENIVMKKLQQKKILLNEEILHSASECALRMDNGDDLEDKRNIVPSYIPSTDDVSRNVHQFSASCEEAKPLFRSKCSSVDYKESPSFSDAIELNQALSKTSVLKGSQPSNKAIVLKSLQPSGKTVVLKSSQPFGKTVVLKSSQAVGKTILLKSSQSSSKTFVLKSSQPSNKIIALKSPQPSPSVSSHNSDKSNKTTCFTQLSPLPPVSSHVLDNMNMTTGRVYPRNQNVTGAAVPQSLLLLPPHTKENKALQPLAMTPSSFAHNGTTSSQMISSGVQKQVSLIDYQTPVPANPPTIVPPALATNNRDLSSTIAQGGHIHCPVDRIVRMVASPISHDCIQVKKSEIQEQKEKNLESYPNNGSNQETSSMLKMIKLGSNGQFYLRPSSALKNAISEMRKKKNIEDKEEKETSSGYLTLPDGNPIPHPIFIPSKKVEEVQVIKPKRKKRRKRCVNRIKTLLTEKIKESFEFNNKNEIPKVMVVYARGSFHICQIDVSEDR</sequence>
<feature type="region of interest" description="Disordered" evidence="1">
    <location>
        <begin position="597"/>
        <end position="628"/>
    </location>
</feature>
<feature type="region of interest" description="Disordered" evidence="1">
    <location>
        <begin position="86"/>
        <end position="108"/>
    </location>
</feature>